<evidence type="ECO:0000313" key="2">
    <source>
        <dbReference type="EMBL" id="OMP13155.1"/>
    </source>
</evidence>
<evidence type="ECO:0000256" key="1">
    <source>
        <dbReference type="SAM" id="MobiDB-lite"/>
    </source>
</evidence>
<accession>A0A1R3L1D7</accession>
<keyword evidence="3" id="KW-1185">Reference proteome</keyword>
<evidence type="ECO:0000313" key="3">
    <source>
        <dbReference type="Proteomes" id="UP000187203"/>
    </source>
</evidence>
<feature type="region of interest" description="Disordered" evidence="1">
    <location>
        <begin position="210"/>
        <end position="235"/>
    </location>
</feature>
<sequence length="274" mass="29900">MQSLPEQRPPLTGPAFSEEKVTIIADSEQFIRQAFAQDSRKGYELLYRRYYKVLCSHAVRYVYAREVAEDLHLPGLPVFSRSQTSVLPPSGRIQPKGNIDRSGTGNPAHTGRPPAHFAVYRITQSARRRHSFPAAAVPAGLSAESLSRPNASPSHTNYGTFCYETNGLRTFCRSVIALAATPDGGMARKSPASGNLLCLAGRMGNPEFTIPGQYGSSPAKKPVSTGGNPGSETGRSKILWHLDQLPAAERSGSCIAQSFRWFLRRIGSHFLQNV</sequence>
<organism evidence="2 3">
    <name type="scientific">Corchorus olitorius</name>
    <dbReference type="NCBI Taxonomy" id="93759"/>
    <lineage>
        <taxon>Eukaryota</taxon>
        <taxon>Viridiplantae</taxon>
        <taxon>Streptophyta</taxon>
        <taxon>Embryophyta</taxon>
        <taxon>Tracheophyta</taxon>
        <taxon>Spermatophyta</taxon>
        <taxon>Magnoliopsida</taxon>
        <taxon>eudicotyledons</taxon>
        <taxon>Gunneridae</taxon>
        <taxon>Pentapetalae</taxon>
        <taxon>rosids</taxon>
        <taxon>malvids</taxon>
        <taxon>Malvales</taxon>
        <taxon>Malvaceae</taxon>
        <taxon>Grewioideae</taxon>
        <taxon>Apeibeae</taxon>
        <taxon>Corchorus</taxon>
    </lineage>
</organism>
<protein>
    <submittedName>
        <fullName evidence="2">Uncharacterized protein</fullName>
    </submittedName>
</protein>
<reference evidence="3" key="1">
    <citation type="submission" date="2013-09" db="EMBL/GenBank/DDBJ databases">
        <title>Corchorus olitorius genome sequencing.</title>
        <authorList>
            <person name="Alam M."/>
            <person name="Haque M.S."/>
            <person name="Islam M.S."/>
            <person name="Emdad E.M."/>
            <person name="Islam M.M."/>
            <person name="Ahmed B."/>
            <person name="Halim A."/>
            <person name="Hossen Q.M.M."/>
            <person name="Hossain M.Z."/>
            <person name="Ahmed R."/>
            <person name="Khan M.M."/>
            <person name="Islam R."/>
            <person name="Rashid M.M."/>
            <person name="Khan S.A."/>
            <person name="Rahman M.S."/>
            <person name="Alam M."/>
            <person name="Yahiya A.S."/>
            <person name="Khan M.S."/>
            <person name="Azam M.S."/>
            <person name="Haque T."/>
            <person name="Lashkar M.Z.H."/>
            <person name="Akhand A.I."/>
            <person name="Morshed G."/>
            <person name="Roy S."/>
            <person name="Uddin K.S."/>
            <person name="Rabeya T."/>
            <person name="Hossain A.S."/>
            <person name="Chowdhury A."/>
            <person name="Snigdha A.R."/>
            <person name="Mortoza M.S."/>
            <person name="Matin S.A."/>
            <person name="Hoque S.M.E."/>
            <person name="Islam M.K."/>
            <person name="Roy D.K."/>
            <person name="Haider R."/>
            <person name="Moosa M.M."/>
            <person name="Elias S.M."/>
            <person name="Hasan A.M."/>
            <person name="Jahan S."/>
            <person name="Shafiuddin M."/>
            <person name="Mahmood N."/>
            <person name="Shommy N.S."/>
        </authorList>
    </citation>
    <scope>NUCLEOTIDE SEQUENCE [LARGE SCALE GENOMIC DNA]</scope>
    <source>
        <strain evidence="3">cv. O-4</strain>
    </source>
</reference>
<dbReference type="Proteomes" id="UP000187203">
    <property type="component" value="Unassembled WGS sequence"/>
</dbReference>
<feature type="region of interest" description="Disordered" evidence="1">
    <location>
        <begin position="84"/>
        <end position="114"/>
    </location>
</feature>
<comment type="caution">
    <text evidence="2">The sequence shown here is derived from an EMBL/GenBank/DDBJ whole genome shotgun (WGS) entry which is preliminary data.</text>
</comment>
<dbReference type="AlphaFoldDB" id="A0A1R3L1D7"/>
<proteinExistence type="predicted"/>
<gene>
    <name evidence="2" type="ORF">COLO4_02183</name>
</gene>
<dbReference type="EMBL" id="AWUE01005016">
    <property type="protein sequence ID" value="OMP13155.1"/>
    <property type="molecule type" value="Genomic_DNA"/>
</dbReference>
<name>A0A1R3L1D7_9ROSI</name>